<dbReference type="InterPro" id="IPR036282">
    <property type="entry name" value="Glutathione-S-Trfase_C_sf"/>
</dbReference>
<reference evidence="2 3" key="1">
    <citation type="submission" date="2014-07" db="EMBL/GenBank/DDBJ databases">
        <title>Draft genome sequence of Thalassospira profundimaris 35.</title>
        <authorList>
            <person name="Lai Q."/>
            <person name="Shao Z."/>
        </authorList>
    </citation>
    <scope>NUCLEOTIDE SEQUENCE [LARGE SCALE GENOMIC DNA]</scope>
    <source>
        <strain evidence="2 3">35</strain>
    </source>
</reference>
<sequence length="214" mass="23544">MASDRNLTFYHAVPSRSGTVHWMLQELGIAFDTKLLDLQGGAGQTPDYLALNPLGKVPTIVHGDTVVTEAAAICCYLADAFPEAGLAPALDDPIRGEYLRWLFFSPSTIEPAFIDRVRQYVAQDSSQNSYRDWDTLLAMLLDVVGKAEPWLLGQKFTTVDVVMGATIRFGCMFGILPKDPVFEAYIARIDARPAYQRAQEIDAPHFAAAMAGRS</sequence>
<dbReference type="PANTHER" id="PTHR44051:SF21">
    <property type="entry name" value="GLUTATHIONE S-TRANSFERASE FAMILY PROTEIN"/>
    <property type="match status" value="1"/>
</dbReference>
<dbReference type="Gene3D" id="1.20.1050.10">
    <property type="match status" value="1"/>
</dbReference>
<dbReference type="SFLD" id="SFLDS00019">
    <property type="entry name" value="Glutathione_Transferase_(cytos"/>
    <property type="match status" value="1"/>
</dbReference>
<feature type="domain" description="GST N-terminal" evidence="1">
    <location>
        <begin position="4"/>
        <end position="85"/>
    </location>
</feature>
<dbReference type="RefSeq" id="WP_114103642.1">
    <property type="nucleotide sequence ID" value="NZ_JPWF01000013.1"/>
</dbReference>
<dbReference type="AlphaFoldDB" id="A0A367W3J3"/>
<dbReference type="PROSITE" id="PS50404">
    <property type="entry name" value="GST_NTER"/>
    <property type="match status" value="1"/>
</dbReference>
<dbReference type="SFLD" id="SFLDG00358">
    <property type="entry name" value="Main_(cytGST)"/>
    <property type="match status" value="1"/>
</dbReference>
<dbReference type="Proteomes" id="UP000253226">
    <property type="component" value="Unassembled WGS sequence"/>
</dbReference>
<protein>
    <submittedName>
        <fullName evidence="2">Glutathione S-transferase</fullName>
    </submittedName>
</protein>
<evidence type="ECO:0000313" key="2">
    <source>
        <dbReference type="EMBL" id="RCK33074.1"/>
    </source>
</evidence>
<keyword evidence="2" id="KW-0808">Transferase</keyword>
<dbReference type="GO" id="GO:0016740">
    <property type="term" value="F:transferase activity"/>
    <property type="evidence" value="ECO:0007669"/>
    <property type="project" value="UniProtKB-KW"/>
</dbReference>
<dbReference type="PANTHER" id="PTHR44051">
    <property type="entry name" value="GLUTATHIONE S-TRANSFERASE-RELATED"/>
    <property type="match status" value="1"/>
</dbReference>
<evidence type="ECO:0000313" key="3">
    <source>
        <dbReference type="Proteomes" id="UP000253226"/>
    </source>
</evidence>
<dbReference type="InterPro" id="IPR040079">
    <property type="entry name" value="Glutathione_S-Trfase"/>
</dbReference>
<dbReference type="SUPFAM" id="SSF47616">
    <property type="entry name" value="GST C-terminal domain-like"/>
    <property type="match status" value="1"/>
</dbReference>
<dbReference type="EMBL" id="JPWF01000013">
    <property type="protein sequence ID" value="RCK33074.1"/>
    <property type="molecule type" value="Genomic_DNA"/>
</dbReference>
<dbReference type="CDD" id="cd03207">
    <property type="entry name" value="GST_C_8"/>
    <property type="match status" value="1"/>
</dbReference>
<name>A0A367W3J3_9PROT</name>
<dbReference type="InterPro" id="IPR004045">
    <property type="entry name" value="Glutathione_S-Trfase_N"/>
</dbReference>
<organism evidence="2 3">
    <name type="scientific">Thalassospira profundimaris</name>
    <dbReference type="NCBI Taxonomy" id="502049"/>
    <lineage>
        <taxon>Bacteria</taxon>
        <taxon>Pseudomonadati</taxon>
        <taxon>Pseudomonadota</taxon>
        <taxon>Alphaproteobacteria</taxon>
        <taxon>Rhodospirillales</taxon>
        <taxon>Thalassospiraceae</taxon>
        <taxon>Thalassospira</taxon>
    </lineage>
</organism>
<dbReference type="Gene3D" id="3.40.30.10">
    <property type="entry name" value="Glutaredoxin"/>
    <property type="match status" value="1"/>
</dbReference>
<dbReference type="SFLD" id="SFLDG01150">
    <property type="entry name" value="Main.1:_Beta-like"/>
    <property type="match status" value="1"/>
</dbReference>
<proteinExistence type="predicted"/>
<dbReference type="Pfam" id="PF13409">
    <property type="entry name" value="GST_N_2"/>
    <property type="match status" value="1"/>
</dbReference>
<comment type="caution">
    <text evidence="2">The sequence shown here is derived from an EMBL/GenBank/DDBJ whole genome shotgun (WGS) entry which is preliminary data.</text>
</comment>
<dbReference type="OrthoDB" id="9811242at2"/>
<gene>
    <name evidence="2" type="ORF">TH19_17995</name>
</gene>
<dbReference type="CDD" id="cd03046">
    <property type="entry name" value="GST_N_GTT1_like"/>
    <property type="match status" value="1"/>
</dbReference>
<dbReference type="SUPFAM" id="SSF52833">
    <property type="entry name" value="Thioredoxin-like"/>
    <property type="match status" value="1"/>
</dbReference>
<evidence type="ECO:0000259" key="1">
    <source>
        <dbReference type="PROSITE" id="PS50404"/>
    </source>
</evidence>
<dbReference type="InterPro" id="IPR036249">
    <property type="entry name" value="Thioredoxin-like_sf"/>
</dbReference>
<accession>A0A367W3J3</accession>